<gene>
    <name evidence="1" type="ORF">SAMN05444002_1745</name>
</gene>
<name>A0A1N6FKL3_9RHOB</name>
<sequence>MTQSSSGQTKAARIATTSNALDLSALSLIAVTGKPDARRAILRHRNGRTETVRPGTSAAGGTVTAIDAGSVTLSMDGKPLRLALPA</sequence>
<accession>A0A1N6FKL3</accession>
<evidence type="ECO:0000313" key="2">
    <source>
        <dbReference type="Proteomes" id="UP000184932"/>
    </source>
</evidence>
<organism evidence="1 2">
    <name type="scientific">Vannielia litorea</name>
    <dbReference type="NCBI Taxonomy" id="1217970"/>
    <lineage>
        <taxon>Bacteria</taxon>
        <taxon>Pseudomonadati</taxon>
        <taxon>Pseudomonadota</taxon>
        <taxon>Alphaproteobacteria</taxon>
        <taxon>Rhodobacterales</taxon>
        <taxon>Paracoccaceae</taxon>
        <taxon>Vannielia</taxon>
    </lineage>
</organism>
<dbReference type="EMBL" id="FSRL01000001">
    <property type="protein sequence ID" value="SIN95795.1"/>
    <property type="molecule type" value="Genomic_DNA"/>
</dbReference>
<keyword evidence="2" id="KW-1185">Reference proteome</keyword>
<reference evidence="2" key="1">
    <citation type="submission" date="2016-11" db="EMBL/GenBank/DDBJ databases">
        <authorList>
            <person name="Varghese N."/>
            <person name="Submissions S."/>
        </authorList>
    </citation>
    <scope>NUCLEOTIDE SEQUENCE [LARGE SCALE GENOMIC DNA]</scope>
    <source>
        <strain evidence="2">DSM 29440</strain>
    </source>
</reference>
<proteinExistence type="predicted"/>
<dbReference type="AlphaFoldDB" id="A0A1N6FKL3"/>
<dbReference type="RefSeq" id="WP_074255850.1">
    <property type="nucleotide sequence ID" value="NZ_FSRL01000001.1"/>
</dbReference>
<evidence type="ECO:0000313" key="1">
    <source>
        <dbReference type="EMBL" id="SIN95795.1"/>
    </source>
</evidence>
<dbReference type="OrthoDB" id="7745929at2"/>
<dbReference type="STRING" id="1217970.SAMN05444002_1745"/>
<protein>
    <submittedName>
        <fullName evidence="1">Uncharacterized protein</fullName>
    </submittedName>
</protein>
<dbReference type="Proteomes" id="UP000184932">
    <property type="component" value="Unassembled WGS sequence"/>
</dbReference>